<dbReference type="Gene3D" id="3.90.550.10">
    <property type="entry name" value="Spore Coat Polysaccharide Biosynthesis Protein SpsA, Chain A"/>
    <property type="match status" value="1"/>
</dbReference>
<dbReference type="InterPro" id="IPR050834">
    <property type="entry name" value="Glycosyltransf_2"/>
</dbReference>
<comment type="caution">
    <text evidence="2">The sequence shown here is derived from an EMBL/GenBank/DDBJ whole genome shotgun (WGS) entry which is preliminary data.</text>
</comment>
<dbReference type="SUPFAM" id="SSF53448">
    <property type="entry name" value="Nucleotide-diphospho-sugar transferases"/>
    <property type="match status" value="1"/>
</dbReference>
<accession>A0A1F7W5D3</accession>
<dbReference type="CDD" id="cd00761">
    <property type="entry name" value="Glyco_tranf_GTA_type"/>
    <property type="match status" value="1"/>
</dbReference>
<dbReference type="InterPro" id="IPR029044">
    <property type="entry name" value="Nucleotide-diphossugar_trans"/>
</dbReference>
<sequence length="236" mass="27595">MSQRISIIIPTYQHASTLPRCLDSIFAQSRKPDEIIVVDDGSTDDTQEVLKSYRDRVQVVIQANQGAPTARNHGFNQSVGDLVLFCDADVEMRPNMLADLEQALKTHPDASYAYSGFEWGWKAFTSFPFDADRLKQMNFIHTSALIRREAFPLFDTSLKRFQDWDLWLTMLERGSKGIFVNKNLFLVIQEDRPERMSNWLPSLIIRFPWKYIGWMPKRVRKYREAKKIILEKHHLV</sequence>
<dbReference type="InterPro" id="IPR001173">
    <property type="entry name" value="Glyco_trans_2-like"/>
</dbReference>
<dbReference type="AlphaFoldDB" id="A0A1F7W5D3"/>
<reference evidence="2 3" key="1">
    <citation type="journal article" date="2016" name="Nat. Commun.">
        <title>Thousands of microbial genomes shed light on interconnected biogeochemical processes in an aquifer system.</title>
        <authorList>
            <person name="Anantharaman K."/>
            <person name="Brown C.T."/>
            <person name="Hug L.A."/>
            <person name="Sharon I."/>
            <person name="Castelle C.J."/>
            <person name="Probst A.J."/>
            <person name="Thomas B.C."/>
            <person name="Singh A."/>
            <person name="Wilkins M.J."/>
            <person name="Karaoz U."/>
            <person name="Brodie E.L."/>
            <person name="Williams K.H."/>
            <person name="Hubbard S.S."/>
            <person name="Banfield J.F."/>
        </authorList>
    </citation>
    <scope>NUCLEOTIDE SEQUENCE [LARGE SCALE GENOMIC DNA]</scope>
</reference>
<dbReference type="Proteomes" id="UP000177331">
    <property type="component" value="Unassembled WGS sequence"/>
</dbReference>
<proteinExistence type="predicted"/>
<evidence type="ECO:0000313" key="2">
    <source>
        <dbReference type="EMBL" id="OGL98025.1"/>
    </source>
</evidence>
<organism evidence="2 3">
    <name type="scientific">Candidatus Uhrbacteria bacterium RIFOXYB2_FULL_45_11</name>
    <dbReference type="NCBI Taxonomy" id="1802421"/>
    <lineage>
        <taxon>Bacteria</taxon>
        <taxon>Candidatus Uhriibacteriota</taxon>
    </lineage>
</organism>
<gene>
    <name evidence="2" type="ORF">A2318_02115</name>
</gene>
<dbReference type="STRING" id="1802421.A2318_02115"/>
<name>A0A1F7W5D3_9BACT</name>
<evidence type="ECO:0000313" key="3">
    <source>
        <dbReference type="Proteomes" id="UP000177331"/>
    </source>
</evidence>
<protein>
    <recommendedName>
        <fullName evidence="1">Glycosyltransferase 2-like domain-containing protein</fullName>
    </recommendedName>
</protein>
<dbReference type="PANTHER" id="PTHR43685:SF2">
    <property type="entry name" value="GLYCOSYLTRANSFERASE 2-LIKE DOMAIN-CONTAINING PROTEIN"/>
    <property type="match status" value="1"/>
</dbReference>
<dbReference type="Pfam" id="PF00535">
    <property type="entry name" value="Glycos_transf_2"/>
    <property type="match status" value="1"/>
</dbReference>
<dbReference type="PANTHER" id="PTHR43685">
    <property type="entry name" value="GLYCOSYLTRANSFERASE"/>
    <property type="match status" value="1"/>
</dbReference>
<feature type="domain" description="Glycosyltransferase 2-like" evidence="1">
    <location>
        <begin position="6"/>
        <end position="139"/>
    </location>
</feature>
<evidence type="ECO:0000259" key="1">
    <source>
        <dbReference type="Pfam" id="PF00535"/>
    </source>
</evidence>
<dbReference type="EMBL" id="MGFD01000032">
    <property type="protein sequence ID" value="OGL98025.1"/>
    <property type="molecule type" value="Genomic_DNA"/>
</dbReference>